<dbReference type="EC" id="3.4.23.-" evidence="1"/>
<dbReference type="InterPro" id="IPR011969">
    <property type="entry name" value="Clan_AA_Asp_peptidase_C"/>
</dbReference>
<dbReference type="InterPro" id="IPR021109">
    <property type="entry name" value="Peptidase_aspartic_dom_sf"/>
</dbReference>
<gene>
    <name evidence="1" type="ORF">DXT89_10410</name>
</gene>
<dbReference type="Gene3D" id="2.40.70.10">
    <property type="entry name" value="Acid Proteases"/>
    <property type="match status" value="1"/>
</dbReference>
<keyword evidence="1" id="KW-0378">Hydrolase</keyword>
<reference evidence="1 2" key="1">
    <citation type="submission" date="2018-08" db="EMBL/GenBank/DDBJ databases">
        <title>Genome sequencing of Agrobacterium vitis strain ICMP 10754.</title>
        <authorList>
            <person name="Visnovsky S.B."/>
            <person name="Pitman A.R."/>
        </authorList>
    </citation>
    <scope>NUCLEOTIDE SEQUENCE [LARGE SCALE GENOMIC DNA]</scope>
    <source>
        <strain evidence="1 2">ICMP 10754</strain>
    </source>
</reference>
<keyword evidence="1" id="KW-0645">Protease</keyword>
<comment type="caution">
    <text evidence="1">The sequence shown here is derived from an EMBL/GenBank/DDBJ whole genome shotgun (WGS) entry which is preliminary data.</text>
</comment>
<organism evidence="1 2">
    <name type="scientific">Agrobacterium vitis</name>
    <name type="common">Rhizobium vitis</name>
    <dbReference type="NCBI Taxonomy" id="373"/>
    <lineage>
        <taxon>Bacteria</taxon>
        <taxon>Pseudomonadati</taxon>
        <taxon>Pseudomonadota</taxon>
        <taxon>Alphaproteobacteria</taxon>
        <taxon>Hyphomicrobiales</taxon>
        <taxon>Rhizobiaceae</taxon>
        <taxon>Rhizobium/Agrobacterium group</taxon>
        <taxon>Agrobacterium</taxon>
    </lineage>
</organism>
<dbReference type="InterPro" id="IPR034122">
    <property type="entry name" value="Retropepsin-like_bacterial"/>
</dbReference>
<sequence>MFMRVVVFAGLTVLVATQLPAYLQDRTDTVPEKPSQAASLEATRLAVAPQSVAGSGQAILKADGRGHFIAPFRINGKTVDAMIDTGASTVAINETTARRLGFGGNDLNFKYKVNTANGDTLAAVVMLDRVEVGGVRVTKVQALVLKDKALSGTLIGMTFLKQLGSYKVEDGQLKLSQK</sequence>
<proteinExistence type="predicted"/>
<evidence type="ECO:0000313" key="1">
    <source>
        <dbReference type="EMBL" id="KAA3528415.1"/>
    </source>
</evidence>
<dbReference type="GO" id="GO:0008233">
    <property type="term" value="F:peptidase activity"/>
    <property type="evidence" value="ECO:0007669"/>
    <property type="project" value="UniProtKB-KW"/>
</dbReference>
<dbReference type="AlphaFoldDB" id="A0A368NXL5"/>
<dbReference type="EMBL" id="QUSG01000004">
    <property type="protein sequence ID" value="KAA3528415.1"/>
    <property type="molecule type" value="Genomic_DNA"/>
</dbReference>
<protein>
    <submittedName>
        <fullName evidence="1">TIGR02281 family clan AA aspartic protease</fullName>
        <ecNumber evidence="1">3.4.23.-</ecNumber>
    </submittedName>
</protein>
<evidence type="ECO:0000313" key="2">
    <source>
        <dbReference type="Proteomes" id="UP000436911"/>
    </source>
</evidence>
<dbReference type="CDD" id="cd05483">
    <property type="entry name" value="retropepsin_like_bacteria"/>
    <property type="match status" value="1"/>
</dbReference>
<dbReference type="NCBIfam" id="TIGR02281">
    <property type="entry name" value="clan_AA_DTGA"/>
    <property type="match status" value="1"/>
</dbReference>
<accession>A0A368NXL5</accession>
<name>A0A368NXL5_AGRVI</name>
<dbReference type="GO" id="GO:0006508">
    <property type="term" value="P:proteolysis"/>
    <property type="evidence" value="ECO:0007669"/>
    <property type="project" value="UniProtKB-KW"/>
</dbReference>
<dbReference type="Proteomes" id="UP000436911">
    <property type="component" value="Unassembled WGS sequence"/>
</dbReference>
<dbReference type="GeneID" id="60681133"/>
<dbReference type="Pfam" id="PF13975">
    <property type="entry name" value="gag-asp_proteas"/>
    <property type="match status" value="1"/>
</dbReference>
<dbReference type="OrthoDB" id="7595324at2"/>
<dbReference type="RefSeq" id="WP_060719364.1">
    <property type="nucleotide sequence ID" value="NZ_CP055265.1"/>
</dbReference>
<dbReference type="SUPFAM" id="SSF50630">
    <property type="entry name" value="Acid proteases"/>
    <property type="match status" value="1"/>
</dbReference>